<accession>A0A6G1GLD8</accession>
<dbReference type="EMBL" id="ML977194">
    <property type="protein sequence ID" value="KAF1981755.1"/>
    <property type="molecule type" value="Genomic_DNA"/>
</dbReference>
<dbReference type="Proteomes" id="UP000800041">
    <property type="component" value="Unassembled WGS sequence"/>
</dbReference>
<evidence type="ECO:0000313" key="2">
    <source>
        <dbReference type="Proteomes" id="UP000800041"/>
    </source>
</evidence>
<sequence length="267" mass="29471">MAPTFLFSYKEIHQEGSMPSIWASTGAWIPPRMRGGSVNTTHTQGFLFSSHSGRVQSLLGDIPEGMDWFSTITVYHCQGIFYAVPFDATLYAVGNGRQDSGDIGEGENSSQHWQDWKRIAFRHNHSDYTTTVDIAGEQQRLLVRRPDQRWMHELFPLHYHPQEAAWNEITDVAFGGLVGNLGLIIALIAFSAAEGVVGQAFRTCIVDQAASSAYPSGFQPHQMDPEAGRRDGRGIVISVFACPNVDSSSSKEALESFSAGAYGKIYY</sequence>
<organism evidence="1 2">
    <name type="scientific">Aulographum hederae CBS 113979</name>
    <dbReference type="NCBI Taxonomy" id="1176131"/>
    <lineage>
        <taxon>Eukaryota</taxon>
        <taxon>Fungi</taxon>
        <taxon>Dikarya</taxon>
        <taxon>Ascomycota</taxon>
        <taxon>Pezizomycotina</taxon>
        <taxon>Dothideomycetes</taxon>
        <taxon>Pleosporomycetidae</taxon>
        <taxon>Aulographales</taxon>
        <taxon>Aulographaceae</taxon>
    </lineage>
</organism>
<keyword evidence="2" id="KW-1185">Reference proteome</keyword>
<evidence type="ECO:0000313" key="1">
    <source>
        <dbReference type="EMBL" id="KAF1981755.1"/>
    </source>
</evidence>
<gene>
    <name evidence="1" type="ORF">K402DRAFT_222205</name>
</gene>
<name>A0A6G1GLD8_9PEZI</name>
<dbReference type="AlphaFoldDB" id="A0A6G1GLD8"/>
<reference evidence="1" key="1">
    <citation type="journal article" date="2020" name="Stud. Mycol.">
        <title>101 Dothideomycetes genomes: a test case for predicting lifestyles and emergence of pathogens.</title>
        <authorList>
            <person name="Haridas S."/>
            <person name="Albert R."/>
            <person name="Binder M."/>
            <person name="Bloem J."/>
            <person name="Labutti K."/>
            <person name="Salamov A."/>
            <person name="Andreopoulos B."/>
            <person name="Baker S."/>
            <person name="Barry K."/>
            <person name="Bills G."/>
            <person name="Bluhm B."/>
            <person name="Cannon C."/>
            <person name="Castanera R."/>
            <person name="Culley D."/>
            <person name="Daum C."/>
            <person name="Ezra D."/>
            <person name="Gonzalez J."/>
            <person name="Henrissat B."/>
            <person name="Kuo A."/>
            <person name="Liang C."/>
            <person name="Lipzen A."/>
            <person name="Lutzoni F."/>
            <person name="Magnuson J."/>
            <person name="Mondo S."/>
            <person name="Nolan M."/>
            <person name="Ohm R."/>
            <person name="Pangilinan J."/>
            <person name="Park H.-J."/>
            <person name="Ramirez L."/>
            <person name="Alfaro M."/>
            <person name="Sun H."/>
            <person name="Tritt A."/>
            <person name="Yoshinaga Y."/>
            <person name="Zwiers L.-H."/>
            <person name="Turgeon B."/>
            <person name="Goodwin S."/>
            <person name="Spatafora J."/>
            <person name="Crous P."/>
            <person name="Grigoriev I."/>
        </authorList>
    </citation>
    <scope>NUCLEOTIDE SEQUENCE</scope>
    <source>
        <strain evidence="1">CBS 113979</strain>
    </source>
</reference>
<dbReference type="OrthoDB" id="5243686at2759"/>
<protein>
    <submittedName>
        <fullName evidence="1">Uncharacterized protein</fullName>
    </submittedName>
</protein>
<proteinExistence type="predicted"/>